<dbReference type="EMBL" id="FUYJ01000004">
    <property type="protein sequence ID" value="SKB00214.1"/>
    <property type="molecule type" value="Genomic_DNA"/>
</dbReference>
<keyword evidence="3" id="KW-1185">Reference proteome</keyword>
<name>A0A1T4YEN5_9BACL</name>
<accession>A0A1T4YEN5</accession>
<dbReference type="AlphaFoldDB" id="A0A1T4YEN5"/>
<dbReference type="RefSeq" id="WP_139365993.1">
    <property type="nucleotide sequence ID" value="NZ_FUYJ01000004.1"/>
</dbReference>
<organism evidence="2 3">
    <name type="scientific">Sporosarcina newyorkensis</name>
    <dbReference type="NCBI Taxonomy" id="759851"/>
    <lineage>
        <taxon>Bacteria</taxon>
        <taxon>Bacillati</taxon>
        <taxon>Bacillota</taxon>
        <taxon>Bacilli</taxon>
        <taxon>Bacillales</taxon>
        <taxon>Caryophanaceae</taxon>
        <taxon>Sporosarcina</taxon>
    </lineage>
</organism>
<protein>
    <recommendedName>
        <fullName evidence="4">Stage V sporulation protein M</fullName>
    </recommendedName>
</protein>
<sequence>MRVYTFTLPKFVSNIVRKCAVAFQKDGRAKSTVATNSKVSKSKRRKKEKTQGA</sequence>
<feature type="region of interest" description="Disordered" evidence="1">
    <location>
        <begin position="27"/>
        <end position="53"/>
    </location>
</feature>
<proteinExistence type="predicted"/>
<gene>
    <name evidence="2" type="ORF">SAMN04244570_2436</name>
</gene>
<dbReference type="NCBIfam" id="NF033436">
    <property type="entry name" value="SpoVM_broad"/>
    <property type="match status" value="1"/>
</dbReference>
<evidence type="ECO:0000313" key="2">
    <source>
        <dbReference type="EMBL" id="SKB00214.1"/>
    </source>
</evidence>
<reference evidence="3" key="1">
    <citation type="submission" date="2017-02" db="EMBL/GenBank/DDBJ databases">
        <authorList>
            <person name="Varghese N."/>
            <person name="Submissions S."/>
        </authorList>
    </citation>
    <scope>NUCLEOTIDE SEQUENCE [LARGE SCALE GENOMIC DNA]</scope>
    <source>
        <strain evidence="3">DSM 23966</strain>
    </source>
</reference>
<dbReference type="Proteomes" id="UP000190042">
    <property type="component" value="Unassembled WGS sequence"/>
</dbReference>
<evidence type="ECO:0000313" key="3">
    <source>
        <dbReference type="Proteomes" id="UP000190042"/>
    </source>
</evidence>
<feature type="compositionally biased region" description="Basic residues" evidence="1">
    <location>
        <begin position="40"/>
        <end position="53"/>
    </location>
</feature>
<evidence type="ECO:0000256" key="1">
    <source>
        <dbReference type="SAM" id="MobiDB-lite"/>
    </source>
</evidence>
<evidence type="ECO:0008006" key="4">
    <source>
        <dbReference type="Google" id="ProtNLM"/>
    </source>
</evidence>